<evidence type="ECO:0000313" key="3">
    <source>
        <dbReference type="Proteomes" id="UP000092659"/>
    </source>
</evidence>
<dbReference type="RefSeq" id="WP_067313863.1">
    <property type="nucleotide sequence ID" value="NZ_CP016279.1"/>
</dbReference>
<keyword evidence="4" id="KW-1185">Reference proteome</keyword>
<name>A0A1B1B793_9ACTN</name>
<dbReference type="InterPro" id="IPR008792">
    <property type="entry name" value="PQQD"/>
</dbReference>
<accession>A0A1B1B793</accession>
<sequence length="89" mass="9636">MSHTFALMPHVSLAETDDGAVLLHERTGRYWQLNATGLSVLRRLTGGDTPEQAASALASQHALPETRARDDVAALLASLRSADLLRESR</sequence>
<evidence type="ECO:0008006" key="5">
    <source>
        <dbReference type="Google" id="ProtNLM"/>
    </source>
</evidence>
<dbReference type="EMBL" id="CP016279">
    <property type="protein sequence ID" value="ANP54700.1"/>
    <property type="molecule type" value="Genomic_DNA"/>
</dbReference>
<dbReference type="Proteomes" id="UP000092659">
    <property type="component" value="Chromosome"/>
</dbReference>
<proteinExistence type="predicted"/>
<dbReference type="AlphaFoldDB" id="A0A1B1B793"/>
<organism evidence="1 3">
    <name type="scientific">Streptomyces griseochromogenes</name>
    <dbReference type="NCBI Taxonomy" id="68214"/>
    <lineage>
        <taxon>Bacteria</taxon>
        <taxon>Bacillati</taxon>
        <taxon>Actinomycetota</taxon>
        <taxon>Actinomycetes</taxon>
        <taxon>Kitasatosporales</taxon>
        <taxon>Streptomycetaceae</taxon>
        <taxon>Streptomyces</taxon>
    </lineage>
</organism>
<evidence type="ECO:0000313" key="2">
    <source>
        <dbReference type="EMBL" id="MBP2048744.1"/>
    </source>
</evidence>
<dbReference type="Pfam" id="PF05402">
    <property type="entry name" value="PqqD"/>
    <property type="match status" value="1"/>
</dbReference>
<gene>
    <name evidence="1" type="ORF">AVL59_38470</name>
    <name evidence="2" type="ORF">J2Z21_001669</name>
</gene>
<evidence type="ECO:0000313" key="1">
    <source>
        <dbReference type="EMBL" id="ANP54700.1"/>
    </source>
</evidence>
<reference evidence="2 4" key="2">
    <citation type="submission" date="2021-03" db="EMBL/GenBank/DDBJ databases">
        <title>Genomic Encyclopedia of Type Strains, Phase IV (KMG-IV): sequencing the most valuable type-strain genomes for metagenomic binning, comparative biology and taxonomic classification.</title>
        <authorList>
            <person name="Goeker M."/>
        </authorList>
    </citation>
    <scope>NUCLEOTIDE SEQUENCE [LARGE SCALE GENOMIC DNA]</scope>
    <source>
        <strain evidence="2 4">DSM 40499</strain>
    </source>
</reference>
<dbReference type="Gene3D" id="1.10.10.1150">
    <property type="entry name" value="Coenzyme PQQ synthesis protein D (PqqD)"/>
    <property type="match status" value="1"/>
</dbReference>
<dbReference type="NCBIfam" id="NF033530">
    <property type="entry name" value="lasso_PqqD_Strm"/>
    <property type="match status" value="1"/>
</dbReference>
<dbReference type="Proteomes" id="UP001519309">
    <property type="component" value="Unassembled WGS sequence"/>
</dbReference>
<protein>
    <recommendedName>
        <fullName evidence="5">Lasso peptide biosynthesis PqqD family chaperone</fullName>
    </recommendedName>
</protein>
<reference evidence="1 3" key="1">
    <citation type="submission" date="2016-06" db="EMBL/GenBank/DDBJ databases">
        <title>Complete genome sequence of Streptomyces griseochromogenes ATCC 14511, the Blasticidin S producer.</title>
        <authorList>
            <person name="Wu L."/>
        </authorList>
    </citation>
    <scope>NUCLEOTIDE SEQUENCE [LARGE SCALE GENOMIC DNA]</scope>
    <source>
        <strain evidence="1 3">ATCC 14511</strain>
    </source>
</reference>
<evidence type="ECO:0000313" key="4">
    <source>
        <dbReference type="Proteomes" id="UP001519309"/>
    </source>
</evidence>
<dbReference type="STRING" id="68214.AVL59_38470"/>
<dbReference type="OrthoDB" id="5195143at2"/>
<dbReference type="EMBL" id="JAGGLP010000003">
    <property type="protein sequence ID" value="MBP2048744.1"/>
    <property type="molecule type" value="Genomic_DNA"/>
</dbReference>
<dbReference type="KEGG" id="sgs:AVL59_38470"/>
<dbReference type="InterPro" id="IPR041881">
    <property type="entry name" value="PqqD_sf"/>
</dbReference>